<evidence type="ECO:0000256" key="4">
    <source>
        <dbReference type="ARBA" id="ARBA00011503"/>
    </source>
</evidence>
<dbReference type="PANTHER" id="PTHR38096:SF1">
    <property type="entry name" value="ENTEROBACTIN SYNTHASE COMPONENT D"/>
    <property type="match status" value="1"/>
</dbReference>
<keyword evidence="7" id="KW-0259">Enterobactin biosynthesis</keyword>
<reference evidence="15" key="1">
    <citation type="submission" date="2020-01" db="EMBL/GenBank/DDBJ databases">
        <title>Sphingomonas sp. strain CSW-10.</title>
        <authorList>
            <person name="Chen W.-M."/>
        </authorList>
    </citation>
    <scope>NUCLEOTIDE SEQUENCE [LARGE SCALE GENOMIC DNA]</scope>
    <source>
        <strain evidence="15">CCP-1</strain>
    </source>
</reference>
<dbReference type="GO" id="GO:0016740">
    <property type="term" value="F:transferase activity"/>
    <property type="evidence" value="ECO:0007669"/>
    <property type="project" value="UniProtKB-KW"/>
</dbReference>
<dbReference type="InterPro" id="IPR041354">
    <property type="entry name" value="4PPT_N"/>
</dbReference>
<protein>
    <recommendedName>
        <fullName evidence="5">Enterobactin synthase component D</fullName>
    </recommendedName>
    <alternativeName>
        <fullName evidence="8">4'-phosphopantetheinyl transferase EntD</fullName>
    </alternativeName>
    <alternativeName>
        <fullName evidence="9">Enterochelin synthase D</fullName>
    </alternativeName>
</protein>
<dbReference type="Proteomes" id="UP001517376">
    <property type="component" value="Unassembled WGS sequence"/>
</dbReference>
<evidence type="ECO:0000256" key="6">
    <source>
        <dbReference type="ARBA" id="ARBA00022679"/>
    </source>
</evidence>
<proteinExistence type="inferred from homology"/>
<evidence type="ECO:0000259" key="13">
    <source>
        <dbReference type="Pfam" id="PF17837"/>
    </source>
</evidence>
<sequence length="212" mass="21553">MTSATEEALAGLFPPGTAVAALVIADNRAPPHPAEAAAVASAIPRRQAEFAAGRAAARAALSALGHAPAAIPAGPQRQPLWPPGISGSIAHGAGVAVAAVRRGSPLGIDIEPDAALEPDLWPLICSPAETAALPVAHRGAYVRQVFSAKEAVFKAQYPVTGAMLGFDAVTVRLTEAGFVARFARNTGSFAAGHEVLGRLLRRQGLILTGVAL</sequence>
<gene>
    <name evidence="14" type="ORF">GU920_03335</name>
</gene>
<comment type="pathway">
    <text evidence="2">Siderophore biosynthesis; enterobactin biosynthesis.</text>
</comment>
<dbReference type="Pfam" id="PF17837">
    <property type="entry name" value="4PPT_N"/>
    <property type="match status" value="1"/>
</dbReference>
<dbReference type="EMBL" id="JAAATW010000001">
    <property type="protein sequence ID" value="NBE06550.1"/>
    <property type="molecule type" value="Genomic_DNA"/>
</dbReference>
<evidence type="ECO:0000256" key="5">
    <source>
        <dbReference type="ARBA" id="ARBA00019087"/>
    </source>
</evidence>
<comment type="catalytic activity">
    <reaction evidence="10">
        <text>apo-[aryl-carrier protein] + CoA = holo-[aryl-carrier protein] + adenosine 3',5'-bisphosphate + H(+)</text>
        <dbReference type="Rhea" id="RHEA:48404"/>
        <dbReference type="Rhea" id="RHEA-COMP:15903"/>
        <dbReference type="Rhea" id="RHEA-COMP:17557"/>
        <dbReference type="ChEBI" id="CHEBI:15378"/>
        <dbReference type="ChEBI" id="CHEBI:29999"/>
        <dbReference type="ChEBI" id="CHEBI:57287"/>
        <dbReference type="ChEBI" id="CHEBI:58343"/>
        <dbReference type="ChEBI" id="CHEBI:64479"/>
    </reaction>
</comment>
<dbReference type="InterPro" id="IPR003542">
    <property type="entry name" value="Enbac_synth_compD-like"/>
</dbReference>
<dbReference type="RefSeq" id="WP_161765539.1">
    <property type="nucleotide sequence ID" value="NZ_JAAATW010000001.1"/>
</dbReference>
<name>A0ABW9Y214_9RHOB</name>
<accession>A0ABW9Y214</accession>
<dbReference type="InterPro" id="IPR037143">
    <property type="entry name" value="4-PPantetheinyl_Trfase_dom_sf"/>
</dbReference>
<evidence type="ECO:0000256" key="10">
    <source>
        <dbReference type="ARBA" id="ARBA00049176"/>
    </source>
</evidence>
<dbReference type="Gene3D" id="3.90.470.20">
    <property type="entry name" value="4'-phosphopantetheinyl transferase domain"/>
    <property type="match status" value="1"/>
</dbReference>
<evidence type="ECO:0000256" key="8">
    <source>
        <dbReference type="ARBA" id="ARBA00029894"/>
    </source>
</evidence>
<dbReference type="PANTHER" id="PTHR38096">
    <property type="entry name" value="ENTEROBACTIN SYNTHASE COMPONENT D"/>
    <property type="match status" value="1"/>
</dbReference>
<evidence type="ECO:0000256" key="9">
    <source>
        <dbReference type="ARBA" id="ARBA00031996"/>
    </source>
</evidence>
<evidence type="ECO:0000313" key="14">
    <source>
        <dbReference type="EMBL" id="NBE06550.1"/>
    </source>
</evidence>
<evidence type="ECO:0000259" key="12">
    <source>
        <dbReference type="Pfam" id="PF01648"/>
    </source>
</evidence>
<comment type="subunit">
    <text evidence="4">EntB, EntD, EntE, and EntF form a multienzyme complex called enterobactin synthase.</text>
</comment>
<keyword evidence="15" id="KW-1185">Reference proteome</keyword>
<organism evidence="14 15">
    <name type="scientific">Paragemmobacter ruber</name>
    <dbReference type="NCBI Taxonomy" id="1985673"/>
    <lineage>
        <taxon>Bacteria</taxon>
        <taxon>Pseudomonadati</taxon>
        <taxon>Pseudomonadota</taxon>
        <taxon>Alphaproteobacteria</taxon>
        <taxon>Rhodobacterales</taxon>
        <taxon>Paracoccaceae</taxon>
        <taxon>Paragemmobacter</taxon>
    </lineage>
</organism>
<evidence type="ECO:0000256" key="11">
    <source>
        <dbReference type="ARBA" id="ARBA00049191"/>
    </source>
</evidence>
<comment type="similarity">
    <text evidence="3">Belongs to the P-Pant transferase superfamily. EntD family.</text>
</comment>
<evidence type="ECO:0000256" key="3">
    <source>
        <dbReference type="ARBA" id="ARBA00008342"/>
    </source>
</evidence>
<feature type="domain" description="4'-phosphopantetheinyl transferase" evidence="12">
    <location>
        <begin position="105"/>
        <end position="182"/>
    </location>
</feature>
<comment type="caution">
    <text evidence="14">The sequence shown here is derived from an EMBL/GenBank/DDBJ whole genome shotgun (WGS) entry which is preliminary data.</text>
</comment>
<evidence type="ECO:0000256" key="7">
    <source>
        <dbReference type="ARBA" id="ARBA00023191"/>
    </source>
</evidence>
<dbReference type="PRINTS" id="PR01399">
    <property type="entry name" value="ENTSNTHTASED"/>
</dbReference>
<feature type="domain" description="4'-phosphopantetheinyl transferase N-terminal" evidence="13">
    <location>
        <begin position="35"/>
        <end position="100"/>
    </location>
</feature>
<dbReference type="InterPro" id="IPR008278">
    <property type="entry name" value="4-PPantetheinyl_Trfase_dom"/>
</dbReference>
<evidence type="ECO:0000256" key="1">
    <source>
        <dbReference type="ARBA" id="ARBA00003937"/>
    </source>
</evidence>
<dbReference type="Pfam" id="PF01648">
    <property type="entry name" value="ACPS"/>
    <property type="match status" value="1"/>
</dbReference>
<keyword evidence="6 14" id="KW-0808">Transferase</keyword>
<evidence type="ECO:0000313" key="15">
    <source>
        <dbReference type="Proteomes" id="UP001517376"/>
    </source>
</evidence>
<comment type="catalytic activity">
    <reaction evidence="11">
        <text>apo-[peptidyl-carrier protein] + CoA = holo-[peptidyl-carrier protein] + adenosine 3',5'-bisphosphate + H(+)</text>
        <dbReference type="Rhea" id="RHEA:46228"/>
        <dbReference type="Rhea" id="RHEA-COMP:11479"/>
        <dbReference type="Rhea" id="RHEA-COMP:11480"/>
        <dbReference type="ChEBI" id="CHEBI:15378"/>
        <dbReference type="ChEBI" id="CHEBI:29999"/>
        <dbReference type="ChEBI" id="CHEBI:57287"/>
        <dbReference type="ChEBI" id="CHEBI:58343"/>
        <dbReference type="ChEBI" id="CHEBI:64479"/>
    </reaction>
</comment>
<dbReference type="SUPFAM" id="SSF56214">
    <property type="entry name" value="4'-phosphopantetheinyl transferase"/>
    <property type="match status" value="1"/>
</dbReference>
<evidence type="ECO:0000256" key="2">
    <source>
        <dbReference type="ARBA" id="ARBA00004993"/>
    </source>
</evidence>
<comment type="function">
    <text evidence="1">Involved in the biosynthesis of the siderophore enterobactin (enterochelin), which is a macrocyclic trimeric lactone of N-(2,3-dihydroxybenzoyl)-serine. The serine trilactone serves as a scaffolding for the three catechol functionalities that provide hexadentate coordination for the tightly ligated iron(2+) atoms. Plays an essential role in the assembly of the enterobactin by catalyzing the transfer of the 4'-phosphopantetheine (Ppant) moiety from coenzyme A to the apo-domains of both EntB (ArCP domain) and EntF (PCP domain) to yield their holo-forms which make them competent for the activation of 2,3-dihydroxybenzoate (DHB) and L-serine, respectively.</text>
</comment>